<keyword evidence="2" id="KW-0436">Ligase</keyword>
<proteinExistence type="predicted"/>
<dbReference type="PROSITE" id="PS51273">
    <property type="entry name" value="GATASE_TYPE_1"/>
    <property type="match status" value="1"/>
</dbReference>
<dbReference type="EMBL" id="CP003989">
    <property type="protein sequence ID" value="AGA34041.1"/>
    <property type="molecule type" value="Genomic_DNA"/>
</dbReference>
<dbReference type="STRING" id="1255043.TVNIR_2398"/>
<dbReference type="GO" id="GO:0003922">
    <property type="term" value="F:GMP synthase (glutamine-hydrolyzing) activity"/>
    <property type="evidence" value="ECO:0007669"/>
    <property type="project" value="UniProtKB-EC"/>
</dbReference>
<dbReference type="RefSeq" id="WP_015259159.1">
    <property type="nucleotide sequence ID" value="NC_019902.2"/>
</dbReference>
<dbReference type="Gene3D" id="3.40.50.880">
    <property type="match status" value="1"/>
</dbReference>
<keyword evidence="3" id="KW-1185">Reference proteome</keyword>
<reference evidence="2" key="1">
    <citation type="submission" date="2015-12" db="EMBL/GenBank/DDBJ databases">
        <authorList>
            <person name="Tikhonova T.V."/>
            <person name="Pavlov A.R."/>
            <person name="Beletsky A.V."/>
            <person name="Mardanov A.V."/>
            <person name="Sorokin D.Y."/>
            <person name="Ravin N.V."/>
            <person name="Popov V.O."/>
        </authorList>
    </citation>
    <scope>NUCLEOTIDE SEQUENCE</scope>
    <source>
        <strain evidence="2">DSM 14787</strain>
    </source>
</reference>
<dbReference type="PATRIC" id="fig|1255043.3.peg.2420"/>
<dbReference type="InterPro" id="IPR017926">
    <property type="entry name" value="GATASE"/>
</dbReference>
<name>L0E088_THIND</name>
<dbReference type="KEGG" id="tni:TVNIR_2398"/>
<dbReference type="NCBIfam" id="NF006562">
    <property type="entry name" value="PRK09065.1"/>
    <property type="match status" value="1"/>
</dbReference>
<dbReference type="EC" id="6.3.5.2" evidence="2"/>
<feature type="domain" description="Glutamine amidotransferase" evidence="1">
    <location>
        <begin position="60"/>
        <end position="194"/>
    </location>
</feature>
<dbReference type="CDD" id="cd01741">
    <property type="entry name" value="GATase1_1"/>
    <property type="match status" value="1"/>
</dbReference>
<gene>
    <name evidence="2" type="ordered locus">TVNIR_2398</name>
</gene>
<dbReference type="PANTHER" id="PTHR42695">
    <property type="entry name" value="GLUTAMINE AMIDOTRANSFERASE YLR126C-RELATED"/>
    <property type="match status" value="1"/>
</dbReference>
<dbReference type="HOGENOM" id="CLU_054974_4_1_6"/>
<dbReference type="PANTHER" id="PTHR42695:SF5">
    <property type="entry name" value="GLUTAMINE AMIDOTRANSFERASE YLR126C-RELATED"/>
    <property type="match status" value="1"/>
</dbReference>
<dbReference type="eggNOG" id="COG0518">
    <property type="taxonomic scope" value="Bacteria"/>
</dbReference>
<organism evidence="2 3">
    <name type="scientific">Thioalkalivibrio nitratireducens (strain DSM 14787 / UNIQEM 213 / ALEN2)</name>
    <dbReference type="NCBI Taxonomy" id="1255043"/>
    <lineage>
        <taxon>Bacteria</taxon>
        <taxon>Pseudomonadati</taxon>
        <taxon>Pseudomonadota</taxon>
        <taxon>Gammaproteobacteria</taxon>
        <taxon>Chromatiales</taxon>
        <taxon>Ectothiorhodospiraceae</taxon>
        <taxon>Thioalkalivibrio</taxon>
    </lineage>
</organism>
<dbReference type="GO" id="GO:0005829">
    <property type="term" value="C:cytosol"/>
    <property type="evidence" value="ECO:0007669"/>
    <property type="project" value="TreeGrafter"/>
</dbReference>
<dbReference type="Proteomes" id="UP000010809">
    <property type="component" value="Chromosome"/>
</dbReference>
<protein>
    <submittedName>
        <fullName evidence="2">GMP synthase</fullName>
        <ecNumber evidence="2">6.3.5.2</ecNumber>
    </submittedName>
</protein>
<evidence type="ECO:0000259" key="1">
    <source>
        <dbReference type="Pfam" id="PF00117"/>
    </source>
</evidence>
<dbReference type="InterPro" id="IPR029062">
    <property type="entry name" value="Class_I_gatase-like"/>
</dbReference>
<accession>L0E088</accession>
<dbReference type="SUPFAM" id="SSF52317">
    <property type="entry name" value="Class I glutamine amidotransferase-like"/>
    <property type="match status" value="1"/>
</dbReference>
<evidence type="ECO:0000313" key="2">
    <source>
        <dbReference type="EMBL" id="AGA34041.1"/>
    </source>
</evidence>
<sequence length="243" mass="26194">MSADRPLLILKTGRKTPCLNPLPGDYEDWIAAGMGWDPAQVRVVDAAAGDMLPDLHRISGIAITGSGAMVTDQALWISRASEWLAQAVEQQVPVLGICFGHQLLAHALGGRVGYNPQGVEVGTVDLKLSREAADDPLFSVLPERMPAQLSHRQSVLALPPGARLLGRSAMEAHQGFAFGPRAWGVQFHPEFDHRIVGCFVEHYREILAEQGASADALHAAIRPAPQSRHVLRRFGELVVDAGG</sequence>
<evidence type="ECO:0000313" key="3">
    <source>
        <dbReference type="Proteomes" id="UP000010809"/>
    </source>
</evidence>
<dbReference type="InterPro" id="IPR044992">
    <property type="entry name" value="ChyE-like"/>
</dbReference>
<dbReference type="Pfam" id="PF00117">
    <property type="entry name" value="GATase"/>
    <property type="match status" value="1"/>
</dbReference>
<dbReference type="AlphaFoldDB" id="L0E088"/>